<evidence type="ECO:0000313" key="3">
    <source>
        <dbReference type="Proteomes" id="UP000006878"/>
    </source>
</evidence>
<sequence>MKFHDPRVVLNALPAHAGLAQDVIARKKKFGIKTVQLVWMNSVPAFIDMARIIVIMIGISG</sequence>
<evidence type="ECO:0000313" key="2">
    <source>
        <dbReference type="EMBL" id="CBT77345.1"/>
    </source>
</evidence>
<proteinExistence type="predicted"/>
<keyword evidence="1" id="KW-0812">Transmembrane</keyword>
<reference evidence="3" key="1">
    <citation type="journal article" date="2010" name="PLoS ONE">
        <title>The Arthrobacter arilaitensis Re117 genome sequence reveals its genetic adaptation to the surface of cheese.</title>
        <authorList>
            <person name="Monnet C."/>
            <person name="Loux V."/>
            <person name="Gibrat J.F."/>
            <person name="Spinnler E."/>
            <person name="Barbe V."/>
            <person name="Vacherie B."/>
            <person name="Gavory F."/>
            <person name="Gourbeyre E."/>
            <person name="Siguier P."/>
            <person name="Chandler M."/>
            <person name="Elleuch R."/>
            <person name="Irlinger F."/>
            <person name="Vallaeys T."/>
        </authorList>
    </citation>
    <scope>NUCLEOTIDE SEQUENCE</scope>
    <source>
        <strain evidence="3">DSM 16368 / CIP 108037 / IAM 15318 / JCM 13566 / Re117</strain>
    </source>
</reference>
<dbReference type="RefSeq" id="WP_013350444.1">
    <property type="nucleotide sequence ID" value="NC_014550.1"/>
</dbReference>
<keyword evidence="3" id="KW-1185">Reference proteome</keyword>
<name>A0ABM9Q1C0_GLUAR</name>
<feature type="transmembrane region" description="Helical" evidence="1">
    <location>
        <begin position="37"/>
        <end position="59"/>
    </location>
</feature>
<dbReference type="GeneID" id="303187173"/>
<dbReference type="Proteomes" id="UP000006878">
    <property type="component" value="Chromosome"/>
</dbReference>
<organism evidence="2 3">
    <name type="scientific">Glutamicibacter arilaitensis (strain DSM 16368 / CIP 108037 / IAM 15318 / JCM 13566 / NCIMB 14258 / Re117)</name>
    <name type="common">Arthrobacter arilaitensis</name>
    <dbReference type="NCBI Taxonomy" id="861360"/>
    <lineage>
        <taxon>Bacteria</taxon>
        <taxon>Bacillati</taxon>
        <taxon>Actinomycetota</taxon>
        <taxon>Actinomycetes</taxon>
        <taxon>Micrococcales</taxon>
        <taxon>Micrococcaceae</taxon>
        <taxon>Glutamicibacter</taxon>
    </lineage>
</organism>
<accession>A0ABM9Q1C0</accession>
<gene>
    <name evidence="2" type="ordered locus">AARI_31460</name>
</gene>
<reference evidence="3" key="2">
    <citation type="submission" date="2010-07" db="EMBL/GenBank/DDBJ databases">
        <title>Complete genome sequence of Arthrobacter arilaitensis (strain DSM 16368 / CIP 108037 / JCM 13566 / Re117).</title>
        <authorList>
            <person name="Genoscope."/>
        </authorList>
    </citation>
    <scope>NUCLEOTIDE SEQUENCE [LARGE SCALE GENOMIC DNA]</scope>
    <source>
        <strain evidence="3">DSM 16368 / CIP 108037 / IAM 15318 / JCM 13566 / Re117</strain>
    </source>
</reference>
<protein>
    <submittedName>
        <fullName evidence="2">Hypothetical membrane protein</fullName>
    </submittedName>
</protein>
<dbReference type="EMBL" id="FQ311875">
    <property type="protein sequence ID" value="CBT77345.1"/>
    <property type="molecule type" value="Genomic_DNA"/>
</dbReference>
<keyword evidence="1" id="KW-1133">Transmembrane helix</keyword>
<evidence type="ECO:0000256" key="1">
    <source>
        <dbReference type="SAM" id="Phobius"/>
    </source>
</evidence>
<keyword evidence="1" id="KW-0472">Membrane</keyword>